<dbReference type="OrthoDB" id="7042075at2"/>
<dbReference type="Proteomes" id="UP000324758">
    <property type="component" value="Unassembled WGS sequence"/>
</dbReference>
<evidence type="ECO:0000313" key="3">
    <source>
        <dbReference type="Proteomes" id="UP000324758"/>
    </source>
</evidence>
<keyword evidence="1" id="KW-0732">Signal</keyword>
<sequence>MRWTNALSILLALSVSFEARCVDAATAPPAPPAPPVVSASVTGPRQTVFDTRNSCEQIDIPDAPARAFRDDRNIVHLIATHYVARAALGPNLNQVKHDCRVVYRSPKDPDPSHFQDNNWLYSFYTEDGRRIAALVHSEYDADEIPKMCATPKDPNNCWWNTVTFAQSLDGGYSFAVPAPPKNLVAAIPYRYVVGNRASAYGYNPPTNIMKIGGFYYALFNDWPYKAQKYGPCVVRTPDVFSPGSWRAWDGKDFTIRFADPYRENVAKPDEHVCEPVLAGAAESLVLHAETGNFISTQYAPDSRFGGPAGFYIQASRDLMHWSKPTLLAKLSELQATDGPGKWTYDYVSLIDPTSTDRNFATVSDHPYMYYVRSDGIHPPYVRVLFRRQVSLHFGG</sequence>
<gene>
    <name evidence="2" type="ORF">FXB40_00385</name>
</gene>
<proteinExistence type="predicted"/>
<feature type="chain" id="PRO_5022780125" description="DUF4185 domain-containing protein" evidence="1">
    <location>
        <begin position="25"/>
        <end position="395"/>
    </location>
</feature>
<reference evidence="2 3" key="1">
    <citation type="submission" date="2019-08" db="EMBL/GenBank/DDBJ databases">
        <title>Bradyrhizobium hipponensis sp. nov., a rhizobium isolated from a Lupinus angustifolius root nodule in Tunisia.</title>
        <authorList>
            <person name="Off K."/>
            <person name="Rejili M."/>
            <person name="Mars M."/>
            <person name="Brachmann A."/>
            <person name="Marin M."/>
        </authorList>
    </citation>
    <scope>NUCLEOTIDE SEQUENCE [LARGE SCALE GENOMIC DNA]</scope>
    <source>
        <strain evidence="2 3">CTAW71</strain>
    </source>
</reference>
<organism evidence="2 3">
    <name type="scientific">Bradyrhizobium rifense</name>
    <dbReference type="NCBI Taxonomy" id="515499"/>
    <lineage>
        <taxon>Bacteria</taxon>
        <taxon>Pseudomonadati</taxon>
        <taxon>Pseudomonadota</taxon>
        <taxon>Alphaproteobacteria</taxon>
        <taxon>Hyphomicrobiales</taxon>
        <taxon>Nitrobacteraceae</taxon>
        <taxon>Bradyrhizobium</taxon>
    </lineage>
</organism>
<feature type="signal peptide" evidence="1">
    <location>
        <begin position="1"/>
        <end position="24"/>
    </location>
</feature>
<evidence type="ECO:0008006" key="4">
    <source>
        <dbReference type="Google" id="ProtNLM"/>
    </source>
</evidence>
<protein>
    <recommendedName>
        <fullName evidence="4">DUF4185 domain-containing protein</fullName>
    </recommendedName>
</protein>
<name>A0A5D3L252_9BRAD</name>
<dbReference type="EMBL" id="VSSS01000001">
    <property type="protein sequence ID" value="TYM00336.1"/>
    <property type="molecule type" value="Genomic_DNA"/>
</dbReference>
<evidence type="ECO:0000256" key="1">
    <source>
        <dbReference type="SAM" id="SignalP"/>
    </source>
</evidence>
<dbReference type="RefSeq" id="WP_148770049.1">
    <property type="nucleotide sequence ID" value="NZ_VSSS01000001.1"/>
</dbReference>
<accession>A0A5D3L252</accession>
<keyword evidence="3" id="KW-1185">Reference proteome</keyword>
<comment type="caution">
    <text evidence="2">The sequence shown here is derived from an EMBL/GenBank/DDBJ whole genome shotgun (WGS) entry which is preliminary data.</text>
</comment>
<dbReference type="AlphaFoldDB" id="A0A5D3L252"/>
<evidence type="ECO:0000313" key="2">
    <source>
        <dbReference type="EMBL" id="TYM00336.1"/>
    </source>
</evidence>